<comment type="caution">
    <text evidence="2">The sequence shown here is derived from an EMBL/GenBank/DDBJ whole genome shotgun (WGS) entry which is preliminary data.</text>
</comment>
<evidence type="ECO:0000259" key="1">
    <source>
        <dbReference type="Pfam" id="PF02627"/>
    </source>
</evidence>
<dbReference type="OMA" id="YQNQTLC"/>
<dbReference type="AlphaFoldDB" id="A0A4Y8SZI8"/>
<evidence type="ECO:0000313" key="2">
    <source>
        <dbReference type="EMBL" id="TFF44222.1"/>
    </source>
</evidence>
<dbReference type="InterPro" id="IPR029032">
    <property type="entry name" value="AhpD-like"/>
</dbReference>
<dbReference type="Proteomes" id="UP000297630">
    <property type="component" value="Unassembled WGS sequence"/>
</dbReference>
<dbReference type="InterPro" id="IPR003779">
    <property type="entry name" value="CMD-like"/>
</dbReference>
<gene>
    <name evidence="2" type="ORF">EQ803_24660</name>
</gene>
<reference evidence="2 3" key="1">
    <citation type="submission" date="2019-01" db="EMBL/GenBank/DDBJ databases">
        <title>Draft genome sequence of Bacillus sp. DPC6431.</title>
        <authorList>
            <person name="Arbulu S."/>
            <person name="Murphy K."/>
            <person name="O'Sullivan O."/>
            <person name="Rea M.C."/>
            <person name="Hill C."/>
            <person name="Ross R.P."/>
        </authorList>
    </citation>
    <scope>NUCLEOTIDE SEQUENCE [LARGE SCALE GENOMIC DNA]</scope>
    <source>
        <strain evidence="2 3">DPC6431</strain>
    </source>
</reference>
<evidence type="ECO:0000313" key="3">
    <source>
        <dbReference type="Proteomes" id="UP000297630"/>
    </source>
</evidence>
<sequence length="97" mass="10506">MLALNEKLNEKFEGFFNEVIEGGVLTDKEKVVAILTAATVTGNEKLLKSAVLQARQIGFTKEELGHVNAIAIAVSAEKTRSLLDIKVETKPTSTCCE</sequence>
<dbReference type="GO" id="GO:0051920">
    <property type="term" value="F:peroxiredoxin activity"/>
    <property type="evidence" value="ECO:0007669"/>
    <property type="project" value="InterPro"/>
</dbReference>
<dbReference type="GeneID" id="92800163"/>
<dbReference type="RefSeq" id="WP_000880520.1">
    <property type="nucleotide sequence ID" value="NZ_CP176861.1"/>
</dbReference>
<protein>
    <submittedName>
        <fullName evidence="2">Carboxymuconolactone decarboxylase family protein</fullName>
    </submittedName>
</protein>
<feature type="domain" description="Carboxymuconolactone decarboxylase-like" evidence="1">
    <location>
        <begin position="8"/>
        <end position="76"/>
    </location>
</feature>
<dbReference type="Gene3D" id="1.20.1290.10">
    <property type="entry name" value="AhpD-like"/>
    <property type="match status" value="1"/>
</dbReference>
<proteinExistence type="predicted"/>
<accession>A0A4Y8SZI8</accession>
<organism evidence="2 3">
    <name type="scientific">Bacillus thuringiensis</name>
    <dbReference type="NCBI Taxonomy" id="1428"/>
    <lineage>
        <taxon>Bacteria</taxon>
        <taxon>Bacillati</taxon>
        <taxon>Bacillota</taxon>
        <taxon>Bacilli</taxon>
        <taxon>Bacillales</taxon>
        <taxon>Bacillaceae</taxon>
        <taxon>Bacillus</taxon>
        <taxon>Bacillus cereus group</taxon>
    </lineage>
</organism>
<name>A0A4Y8SZI8_BACTU</name>
<dbReference type="SUPFAM" id="SSF69118">
    <property type="entry name" value="AhpD-like"/>
    <property type="match status" value="1"/>
</dbReference>
<dbReference type="EMBL" id="SCLP01000015">
    <property type="protein sequence ID" value="TFF44222.1"/>
    <property type="molecule type" value="Genomic_DNA"/>
</dbReference>
<dbReference type="Pfam" id="PF02627">
    <property type="entry name" value="CMD"/>
    <property type="match status" value="1"/>
</dbReference>